<dbReference type="Proteomes" id="UP000255355">
    <property type="component" value="Unassembled WGS sequence"/>
</dbReference>
<feature type="transmembrane region" description="Helical" evidence="2">
    <location>
        <begin position="387"/>
        <end position="410"/>
    </location>
</feature>
<evidence type="ECO:0000313" key="3">
    <source>
        <dbReference type="EMBL" id="RDI54563.1"/>
    </source>
</evidence>
<organism evidence="3 4">
    <name type="scientific">Nocardia mexicana</name>
    <dbReference type="NCBI Taxonomy" id="279262"/>
    <lineage>
        <taxon>Bacteria</taxon>
        <taxon>Bacillati</taxon>
        <taxon>Actinomycetota</taxon>
        <taxon>Actinomycetes</taxon>
        <taxon>Mycobacteriales</taxon>
        <taxon>Nocardiaceae</taxon>
        <taxon>Nocardia</taxon>
    </lineage>
</organism>
<gene>
    <name evidence="3" type="ORF">DFR68_102691</name>
</gene>
<keyword evidence="2" id="KW-0472">Membrane</keyword>
<keyword evidence="2" id="KW-1133">Transmembrane helix</keyword>
<name>A0A370HCA1_9NOCA</name>
<protein>
    <recommendedName>
        <fullName evidence="5">TrbL/VirB6 plasmid conjugal transfer protein</fullName>
    </recommendedName>
</protein>
<proteinExistence type="predicted"/>
<feature type="region of interest" description="Disordered" evidence="1">
    <location>
        <begin position="815"/>
        <end position="839"/>
    </location>
</feature>
<evidence type="ECO:0000313" key="4">
    <source>
        <dbReference type="Proteomes" id="UP000255355"/>
    </source>
</evidence>
<feature type="transmembrane region" description="Helical" evidence="2">
    <location>
        <begin position="53"/>
        <end position="76"/>
    </location>
</feature>
<feature type="transmembrane region" description="Helical" evidence="2">
    <location>
        <begin position="194"/>
        <end position="216"/>
    </location>
</feature>
<dbReference type="STRING" id="1210089.GCA_001613165_03919"/>
<dbReference type="AlphaFoldDB" id="A0A370HCA1"/>
<dbReference type="EMBL" id="QQAZ01000002">
    <property type="protein sequence ID" value="RDI54563.1"/>
    <property type="molecule type" value="Genomic_DNA"/>
</dbReference>
<comment type="caution">
    <text evidence="3">The sequence shown here is derived from an EMBL/GenBank/DDBJ whole genome shotgun (WGS) entry which is preliminary data.</text>
</comment>
<feature type="transmembrane region" description="Helical" evidence="2">
    <location>
        <begin position="355"/>
        <end position="375"/>
    </location>
</feature>
<feature type="transmembrane region" description="Helical" evidence="2">
    <location>
        <begin position="327"/>
        <end position="349"/>
    </location>
</feature>
<accession>A0A370HCA1</accession>
<reference evidence="3 4" key="1">
    <citation type="submission" date="2018-07" db="EMBL/GenBank/DDBJ databases">
        <title>Genomic Encyclopedia of Type Strains, Phase IV (KMG-IV): sequencing the most valuable type-strain genomes for metagenomic binning, comparative biology and taxonomic classification.</title>
        <authorList>
            <person name="Goeker M."/>
        </authorList>
    </citation>
    <scope>NUCLEOTIDE SEQUENCE [LARGE SCALE GENOMIC DNA]</scope>
    <source>
        <strain evidence="3 4">DSM 44952</strain>
    </source>
</reference>
<keyword evidence="2" id="KW-0812">Transmembrane</keyword>
<evidence type="ECO:0008006" key="5">
    <source>
        <dbReference type="Google" id="ProtNLM"/>
    </source>
</evidence>
<feature type="transmembrane region" description="Helical" evidence="2">
    <location>
        <begin position="422"/>
        <end position="441"/>
    </location>
</feature>
<keyword evidence="4" id="KW-1185">Reference proteome</keyword>
<dbReference type="OrthoDB" id="4493164at2"/>
<evidence type="ECO:0000256" key="2">
    <source>
        <dbReference type="SAM" id="Phobius"/>
    </source>
</evidence>
<feature type="transmembrane region" description="Helical" evidence="2">
    <location>
        <begin position="119"/>
        <end position="143"/>
    </location>
</feature>
<sequence length="859" mass="92574">MRSDDPKGSRRDRWIRDRAWELEYFDPERWHPRAVRQRCGRWIGATRRRRRTVWSLVVVFLVIVLPAAVGAVSFAASGGEPVTAGASGLLDARDSDGVEVSQYTVALDHGGILDPGNTILYGFIVSLAAIIVLFAALWLWGLFKAIDLSWLDPVREPLLGAAQAFANQIGTLTFALLALSIGVLMPALNFARGLIAKAVRQISALFLFGIFSAFFLTNPLAHELSSDGWLAQGRDVGLSVAAGMNGDNNPNPATLIPTMQGHMADNFIRKPLQVMNFGHVVDRYPACKAAWSAGVRSGSEEQIKNGLKSCGDTAALASANNPRASQIGIGFLLILIQLILVIGFGFMAVNLVRTVLAIFFNGFLIIFGFAAGAYVPGPSQTLTIRSLMHTVFAVLKFMFYCGAAGMAALISNSVMSQAKDGAALPVLTLWAFLMLIGVIEFRHMRDSFGKGQDWASNQASLAVSGATAGGGGGGGGGGGRALGMGDASAGTNHFKMMAAMAGANTISSFAPLEWAVGGIPGFGHPMAKAKRDEARANRGKWKHKGYGGKRGWNAISNMKWETLSKGARDMARLHGGLDTIVGNAAAVHGTVEAGGFVSESFAAMYGAGAKNEKMSHYAMRSWRNVQRLAEREPFADKDLSFLAASIRHAQNRTIAFINGKDGVTADMLAADYGTMRMASTLFRETQRGGINLPQKELDLVNKYMDDPDMKLSEKKEFISALKKVSTDGHSGLLDPNTGHPDPNVAGHSYAAEFHARGIDSKESKRMLRWITNEDAKRVEQNTRGFLRDVTNQDAMRSLRNVADSALETHGRMAGETKIPSLSVTPHSGSAPDPDWDRRWRSDLAPVAKRMRSSMGDLQG</sequence>
<evidence type="ECO:0000256" key="1">
    <source>
        <dbReference type="SAM" id="MobiDB-lite"/>
    </source>
</evidence>